<dbReference type="EMBL" id="PHFL01000032">
    <property type="protein sequence ID" value="RFM24641.1"/>
    <property type="molecule type" value="Genomic_DNA"/>
</dbReference>
<protein>
    <submittedName>
        <fullName evidence="3">DUF262 domain-containing protein</fullName>
    </submittedName>
</protein>
<reference evidence="3 4" key="1">
    <citation type="journal article" date="2011" name="ISME J.">
        <title>Community ecology of hot spring cyanobacterial mats: predominant populations and their functional potential.</title>
        <authorList>
            <person name="Klatt C.G."/>
            <person name="Wood J.M."/>
            <person name="Rusch D.B."/>
            <person name="Bateson M.M."/>
            <person name="Hamamura N."/>
            <person name="Heidelberg J.F."/>
            <person name="Grossman A.R."/>
            <person name="Bhaya D."/>
            <person name="Cohan F.M."/>
            <person name="Kuhl M."/>
            <person name="Bryant D.A."/>
            <person name="Ward D.M."/>
        </authorList>
    </citation>
    <scope>NUCLEOTIDE SEQUENCE [LARGE SCALE GENOMIC DNA]</scope>
    <source>
        <strain evidence="3">OS</strain>
    </source>
</reference>
<name>A0A395M1U8_9BACT</name>
<organism evidence="3 4">
    <name type="scientific">Candidatus Thermochlorobacter aerophilus</name>
    <dbReference type="NCBI Taxonomy" id="1868324"/>
    <lineage>
        <taxon>Bacteria</taxon>
        <taxon>Pseudomonadati</taxon>
        <taxon>Chlorobiota</taxon>
        <taxon>Chlorobiia</taxon>
        <taxon>Chlorobiales</taxon>
        <taxon>Candidatus Thermochlorobacteriaceae</taxon>
        <taxon>Candidatus Thermochlorobacter</taxon>
    </lineage>
</organism>
<evidence type="ECO:0000313" key="4">
    <source>
        <dbReference type="Proteomes" id="UP000266389"/>
    </source>
</evidence>
<sequence length="567" mass="66885">MAIWKTYRVADVIKEIDEEKFVLPVVQRSLVWEEDKMALLFDTLLKGHSFGGIMVIEEEKDTKPLFNYRPFTKDGNFIPSREVEKLKQNQFFVIDGQQRLQTFYIGLKGTINGKILYFDLFSDYNFEYEFKFENDERKLPKISKENIDRKIKEHFWYPVQELFRRLKDTNDEDQVADEIINKNQITDNDKMTHIKKNIKAFYKNVITSETLGISKVVINKSLPEIENRQRIVELFIRLNDRGTPLSSFDLAASKLKGFSWEMEGFLQEMLENYQDIGLTQDNLIKLIFLLQDNHNKEIASIEATDAEFAINNRERIKATIKALKDFLECSKTYDYYKEGNRSFIPLFFISYHLFHKSIDNNALINYFNNYETGNADFPLMKRWLYHSLINGVFRSKGAGWIPYKTGVRKILDTIKDYKNKEFPTEKLFEVYKTHPITFTTNYTSNNLDQLDSSFVFYLMYDRARATRTNDIDHIMPKNILETKGFDQDKINSIKNFQLLDFGTNRGAKNGKPFKEWINNPEYVKDKASYLKLHLIPTDENLWTEDKFEDFIEARAALILSKLTTYAS</sequence>
<dbReference type="Pfam" id="PF03235">
    <property type="entry name" value="GmrSD_N"/>
    <property type="match status" value="1"/>
</dbReference>
<dbReference type="Proteomes" id="UP000266389">
    <property type="component" value="Unassembled WGS sequence"/>
</dbReference>
<dbReference type="PANTHER" id="PTHR37292:SF2">
    <property type="entry name" value="DUF262 DOMAIN-CONTAINING PROTEIN"/>
    <property type="match status" value="1"/>
</dbReference>
<dbReference type="AlphaFoldDB" id="A0A395M1U8"/>
<dbReference type="PANTHER" id="PTHR37292">
    <property type="entry name" value="VNG6097C"/>
    <property type="match status" value="1"/>
</dbReference>
<evidence type="ECO:0000313" key="3">
    <source>
        <dbReference type="EMBL" id="RFM24641.1"/>
    </source>
</evidence>
<dbReference type="Pfam" id="PF07510">
    <property type="entry name" value="GmrSD_C"/>
    <property type="match status" value="1"/>
</dbReference>
<dbReference type="InterPro" id="IPR011089">
    <property type="entry name" value="GmrSD_C"/>
</dbReference>
<evidence type="ECO:0000259" key="2">
    <source>
        <dbReference type="Pfam" id="PF07510"/>
    </source>
</evidence>
<proteinExistence type="predicted"/>
<comment type="caution">
    <text evidence="3">The sequence shown here is derived from an EMBL/GenBank/DDBJ whole genome shotgun (WGS) entry which is preliminary data.</text>
</comment>
<feature type="domain" description="GmrSD restriction endonucleases C-terminal" evidence="2">
    <location>
        <begin position="455"/>
        <end position="558"/>
    </location>
</feature>
<feature type="domain" description="GmrSD restriction endonucleases N-terminal" evidence="1">
    <location>
        <begin position="11"/>
        <end position="255"/>
    </location>
</feature>
<accession>A0A395M1U8</accession>
<evidence type="ECO:0000259" key="1">
    <source>
        <dbReference type="Pfam" id="PF03235"/>
    </source>
</evidence>
<gene>
    <name evidence="3" type="ORF">D0433_04740</name>
</gene>
<dbReference type="InterPro" id="IPR004919">
    <property type="entry name" value="GmrSD_N"/>
</dbReference>